<evidence type="ECO:0000256" key="2">
    <source>
        <dbReference type="SAM" id="Phobius"/>
    </source>
</evidence>
<name>A0A8S1MF53_PARPR</name>
<gene>
    <name evidence="3" type="ORF">PPRIM_AZ9-3.1.T0580020</name>
</gene>
<keyword evidence="2" id="KW-0472">Membrane</keyword>
<feature type="transmembrane region" description="Helical" evidence="2">
    <location>
        <begin position="478"/>
        <end position="503"/>
    </location>
</feature>
<dbReference type="EMBL" id="CAJJDM010000059">
    <property type="protein sequence ID" value="CAD8077252.1"/>
    <property type="molecule type" value="Genomic_DNA"/>
</dbReference>
<feature type="transmembrane region" description="Helical" evidence="2">
    <location>
        <begin position="382"/>
        <end position="407"/>
    </location>
</feature>
<feature type="transmembrane region" description="Helical" evidence="2">
    <location>
        <begin position="210"/>
        <end position="229"/>
    </location>
</feature>
<evidence type="ECO:0000313" key="4">
    <source>
        <dbReference type="Proteomes" id="UP000688137"/>
    </source>
</evidence>
<feature type="transmembrane region" description="Helical" evidence="2">
    <location>
        <begin position="157"/>
        <end position="177"/>
    </location>
</feature>
<feature type="transmembrane region" description="Helical" evidence="2">
    <location>
        <begin position="633"/>
        <end position="658"/>
    </location>
</feature>
<evidence type="ECO:0000313" key="3">
    <source>
        <dbReference type="EMBL" id="CAD8077252.1"/>
    </source>
</evidence>
<keyword evidence="4" id="KW-1185">Reference proteome</keyword>
<evidence type="ECO:0000256" key="1">
    <source>
        <dbReference type="SAM" id="MobiDB-lite"/>
    </source>
</evidence>
<organism evidence="3 4">
    <name type="scientific">Paramecium primaurelia</name>
    <dbReference type="NCBI Taxonomy" id="5886"/>
    <lineage>
        <taxon>Eukaryota</taxon>
        <taxon>Sar</taxon>
        <taxon>Alveolata</taxon>
        <taxon>Ciliophora</taxon>
        <taxon>Intramacronucleata</taxon>
        <taxon>Oligohymenophorea</taxon>
        <taxon>Peniculida</taxon>
        <taxon>Parameciidae</taxon>
        <taxon>Paramecium</taxon>
    </lineage>
</organism>
<comment type="caution">
    <text evidence="3">The sequence shown here is derived from an EMBL/GenBank/DDBJ whole genome shotgun (WGS) entry which is preliminary data.</text>
</comment>
<feature type="transmembrane region" description="Helical" evidence="2">
    <location>
        <begin position="419"/>
        <end position="435"/>
    </location>
</feature>
<accession>A0A8S1MF53</accession>
<dbReference type="OMA" id="THDANDF"/>
<feature type="transmembrane region" description="Helical" evidence="2">
    <location>
        <begin position="685"/>
        <end position="702"/>
    </location>
</feature>
<keyword evidence="2" id="KW-0812">Transmembrane</keyword>
<dbReference type="AlphaFoldDB" id="A0A8S1MF53"/>
<keyword evidence="2" id="KW-1133">Transmembrane helix</keyword>
<feature type="transmembrane region" description="Helical" evidence="2">
    <location>
        <begin position="588"/>
        <end position="613"/>
    </location>
</feature>
<feature type="transmembrane region" description="Helical" evidence="2">
    <location>
        <begin position="241"/>
        <end position="266"/>
    </location>
</feature>
<feature type="compositionally biased region" description="Polar residues" evidence="1">
    <location>
        <begin position="14"/>
        <end position="35"/>
    </location>
</feature>
<reference evidence="3" key="1">
    <citation type="submission" date="2021-01" db="EMBL/GenBank/DDBJ databases">
        <authorList>
            <consortium name="Genoscope - CEA"/>
            <person name="William W."/>
        </authorList>
    </citation>
    <scope>NUCLEOTIDE SEQUENCE</scope>
</reference>
<feature type="transmembrane region" description="Helical" evidence="2">
    <location>
        <begin position="130"/>
        <end position="151"/>
    </location>
</feature>
<proteinExistence type="predicted"/>
<sequence length="957" mass="111101">MIKSLQVDEEQKKLQNNSSGQADQIKSPASNQQRLDSGPDVPIQKMTPSASPLLRNNKPLLESKLDEPVNPAVTPFQQSSKKIQFTGVRSEQCIQKSPVKRIPYEKYHRNGNVSLQQLNLPQLPGYKLEFGPMFLIIMGLSFPFGILLAYISSEFDSGTFTFVNCWLLIGLFTLSLIQQLYTHKNGLCNYILSKTELDFWNEPKFIKIMWGIRIVLLIVNLCLTIYYGYSVWNDNISDSIISIFVFLTILTFCNMIFIIFIFYAIIPVSNKQLVVIKERVDRIQRMQENIQVPLSFQFCNQILGVFQHGSEGNIYQSTIASQNYQKFVNEVEDRQRDLLKVATSRNDKLTHDANDFVNKLTKQLKEKKEDQMKIQRMSNPGIAPFDILVNYLSFFFMYCIGFPIFLYFAMAYQEVKNEYLPILFFLYPFSLYVWKKFTLSFFTMKQFVDYNYESKIVILGVTSYRIGTMSVQRLGVGYFIQFLVIKFVCKILYYWIIVFGYYFNLEQRKQMYMNYIRGSVVDNSQQKNKLQTKKTGTLIQSTAQVKDRKQSLYEAQEQETPSFSKTAANWIHVDNIENIKKALITKQIFGFVLSEVFEIVIALLFVVLSSILYNERKQSTKWSTFDVNNDEHRIFQLEIGLEILVEFAFCIITIGFYVKQLKIPNTYSFFQQIQHIIGNDGLKSLIYDYCFAIVVCFLIQILQDLESIPNSTHVHKIINNQTTKINHSFQLDSFKQFSASKIRCQSTHEINDQIVASKYQRFHDIKIEFPMVRKRRLANILSNPNDYCQRIRPGKKGTLAGTILKKYKDIRLSNPNNDKLLQCSFSTQEIITSRKYIHTIKTQTIIKERQLSNSSSSPNVTSTLSPITPIAPKNQQKYIIRSKLGQSVDLDKIKHPRQLQPLSHFLSCSPRTIRPVIDNPLHKKSYSSNSINSLYIMNKVYGNITNKCLPKSIFKNK</sequence>
<feature type="region of interest" description="Disordered" evidence="1">
    <location>
        <begin position="1"/>
        <end position="56"/>
    </location>
</feature>
<protein>
    <submittedName>
        <fullName evidence="3">Uncharacterized protein</fullName>
    </submittedName>
</protein>
<dbReference type="Proteomes" id="UP000688137">
    <property type="component" value="Unassembled WGS sequence"/>
</dbReference>